<dbReference type="GeneID" id="20676863"/>
<reference evidence="2 3" key="1">
    <citation type="journal article" date="2012" name="New Phytol.">
        <title>Insight into trade-off between wood decay and parasitism from the genome of a fungal forest pathogen.</title>
        <authorList>
            <person name="Olson A."/>
            <person name="Aerts A."/>
            <person name="Asiegbu F."/>
            <person name="Belbahri L."/>
            <person name="Bouzid O."/>
            <person name="Broberg A."/>
            <person name="Canback B."/>
            <person name="Coutinho P.M."/>
            <person name="Cullen D."/>
            <person name="Dalman K."/>
            <person name="Deflorio G."/>
            <person name="van Diepen L.T."/>
            <person name="Dunand C."/>
            <person name="Duplessis S."/>
            <person name="Durling M."/>
            <person name="Gonthier P."/>
            <person name="Grimwood J."/>
            <person name="Fossdal C.G."/>
            <person name="Hansson D."/>
            <person name="Henrissat B."/>
            <person name="Hietala A."/>
            <person name="Himmelstrand K."/>
            <person name="Hoffmeister D."/>
            <person name="Hogberg N."/>
            <person name="James T.Y."/>
            <person name="Karlsson M."/>
            <person name="Kohler A."/>
            <person name="Kues U."/>
            <person name="Lee Y.H."/>
            <person name="Lin Y.C."/>
            <person name="Lind M."/>
            <person name="Lindquist E."/>
            <person name="Lombard V."/>
            <person name="Lucas S."/>
            <person name="Lunden K."/>
            <person name="Morin E."/>
            <person name="Murat C."/>
            <person name="Park J."/>
            <person name="Raffaello T."/>
            <person name="Rouze P."/>
            <person name="Salamov A."/>
            <person name="Schmutz J."/>
            <person name="Solheim H."/>
            <person name="Stahlberg J."/>
            <person name="Velez H."/>
            <person name="de Vries R.P."/>
            <person name="Wiebenga A."/>
            <person name="Woodward S."/>
            <person name="Yakovlev I."/>
            <person name="Garbelotto M."/>
            <person name="Martin F."/>
            <person name="Grigoriev I.V."/>
            <person name="Stenlid J."/>
        </authorList>
    </citation>
    <scope>NUCLEOTIDE SEQUENCE [LARGE SCALE GENOMIC DNA]</scope>
    <source>
        <strain evidence="2 3">TC 32-1</strain>
    </source>
</reference>
<evidence type="ECO:0000313" key="2">
    <source>
        <dbReference type="EMBL" id="ETW86328.1"/>
    </source>
</evidence>
<dbReference type="EMBL" id="KI925455">
    <property type="protein sequence ID" value="ETW86328.1"/>
    <property type="molecule type" value="Genomic_DNA"/>
</dbReference>
<feature type="region of interest" description="Disordered" evidence="1">
    <location>
        <begin position="78"/>
        <end position="178"/>
    </location>
</feature>
<feature type="region of interest" description="Disordered" evidence="1">
    <location>
        <begin position="226"/>
        <end position="323"/>
    </location>
</feature>
<feature type="compositionally biased region" description="Polar residues" evidence="1">
    <location>
        <begin position="78"/>
        <end position="88"/>
    </location>
</feature>
<dbReference type="Proteomes" id="UP000030671">
    <property type="component" value="Unassembled WGS sequence"/>
</dbReference>
<name>W4KKG2_HETIT</name>
<proteinExistence type="predicted"/>
<evidence type="ECO:0000256" key="1">
    <source>
        <dbReference type="SAM" id="MobiDB-lite"/>
    </source>
</evidence>
<dbReference type="KEGG" id="hir:HETIRDRAFT_457732"/>
<feature type="compositionally biased region" description="Basic and acidic residues" evidence="1">
    <location>
        <begin position="291"/>
        <end position="300"/>
    </location>
</feature>
<sequence length="323" mass="35029">MALRIIDRLPATHARVDDPALAFTNRISLDAFHFVAVVWRIAHPLARSLLRSGYAGHSESARPPLDIKHYAFSSITAHPSAQSHSVQPHQPEIPSPSAKRPAASVLDGLRRSSLGASPGAPRANPPWPVRAPIQGRVPEHIARSPPNPHAIPASQAPSTDRAHTYPSPASTYEQRTPHILIITHTNTYRAASDSDPARSYDMKAVAERPRAAAIVVSDLDYQPLSVPRLSRAPPNCPRPPAPPPPPPPLTVDTAPTPALPGAPIRDTHESRRTSHARRTSHVAPPHPLRTRNLDTSEPRRILGSRNGQTHSSTSVGPRERDKT</sequence>
<accession>W4KKG2</accession>
<dbReference type="RefSeq" id="XP_009543076.1">
    <property type="nucleotide sequence ID" value="XM_009544781.1"/>
</dbReference>
<feature type="compositionally biased region" description="Polar residues" evidence="1">
    <location>
        <begin position="305"/>
        <end position="315"/>
    </location>
</feature>
<keyword evidence="3" id="KW-1185">Reference proteome</keyword>
<feature type="compositionally biased region" description="Pro residues" evidence="1">
    <location>
        <begin position="234"/>
        <end position="249"/>
    </location>
</feature>
<protein>
    <submittedName>
        <fullName evidence="2">Uncharacterized protein</fullName>
    </submittedName>
</protein>
<dbReference type="AlphaFoldDB" id="W4KKG2"/>
<gene>
    <name evidence="2" type="ORF">HETIRDRAFT_457732</name>
</gene>
<organism evidence="2 3">
    <name type="scientific">Heterobasidion irregulare (strain TC 32-1)</name>
    <dbReference type="NCBI Taxonomy" id="747525"/>
    <lineage>
        <taxon>Eukaryota</taxon>
        <taxon>Fungi</taxon>
        <taxon>Dikarya</taxon>
        <taxon>Basidiomycota</taxon>
        <taxon>Agaricomycotina</taxon>
        <taxon>Agaricomycetes</taxon>
        <taxon>Russulales</taxon>
        <taxon>Bondarzewiaceae</taxon>
        <taxon>Heterobasidion</taxon>
        <taxon>Heterobasidion annosum species complex</taxon>
    </lineage>
</organism>
<dbReference type="InParanoid" id="W4KKG2"/>
<evidence type="ECO:0000313" key="3">
    <source>
        <dbReference type="Proteomes" id="UP000030671"/>
    </source>
</evidence>
<dbReference type="HOGENOM" id="CLU_860689_0_0_1"/>